<dbReference type="Proteomes" id="UP000316079">
    <property type="component" value="Unassembled WGS sequence"/>
</dbReference>
<reference evidence="2 3" key="1">
    <citation type="journal article" date="2019" name="Sci. Data">
        <title>Hybrid genome assembly and annotation of Danionella translucida.</title>
        <authorList>
            <person name="Kadobianskyi M."/>
            <person name="Schulze L."/>
            <person name="Schuelke M."/>
            <person name="Judkewitz B."/>
        </authorList>
    </citation>
    <scope>NUCLEOTIDE SEQUENCE [LARGE SCALE GENOMIC DNA]</scope>
    <source>
        <strain evidence="2 3">Bolton</strain>
    </source>
</reference>
<organism evidence="2 3">
    <name type="scientific">Danionella cerebrum</name>
    <dbReference type="NCBI Taxonomy" id="2873325"/>
    <lineage>
        <taxon>Eukaryota</taxon>
        <taxon>Metazoa</taxon>
        <taxon>Chordata</taxon>
        <taxon>Craniata</taxon>
        <taxon>Vertebrata</taxon>
        <taxon>Euteleostomi</taxon>
        <taxon>Actinopterygii</taxon>
        <taxon>Neopterygii</taxon>
        <taxon>Teleostei</taxon>
        <taxon>Ostariophysi</taxon>
        <taxon>Cypriniformes</taxon>
        <taxon>Danionidae</taxon>
        <taxon>Danioninae</taxon>
        <taxon>Danionella</taxon>
    </lineage>
</organism>
<dbReference type="EMBL" id="SRMA01027049">
    <property type="protein sequence ID" value="TRY60458.1"/>
    <property type="molecule type" value="Genomic_DNA"/>
</dbReference>
<feature type="compositionally biased region" description="Basic and acidic residues" evidence="1">
    <location>
        <begin position="73"/>
        <end position="82"/>
    </location>
</feature>
<dbReference type="OrthoDB" id="4158657at2759"/>
<evidence type="ECO:0000313" key="3">
    <source>
        <dbReference type="Proteomes" id="UP000316079"/>
    </source>
</evidence>
<accession>A0A553N4W8</accession>
<comment type="caution">
    <text evidence="2">The sequence shown here is derived from an EMBL/GenBank/DDBJ whole genome shotgun (WGS) entry which is preliminary data.</text>
</comment>
<protein>
    <submittedName>
        <fullName evidence="2">Uncharacterized protein</fullName>
    </submittedName>
</protein>
<sequence length="90" mass="10083">MGVLRRPFEIRYFEATFKVHHLIARGACGKPRASASPWKTRKSHCSSFASSRPRQAPESRQGPTRPGVKKEKRIAIKGEETAPKVLKVKA</sequence>
<evidence type="ECO:0000256" key="1">
    <source>
        <dbReference type="SAM" id="MobiDB-lite"/>
    </source>
</evidence>
<proteinExistence type="predicted"/>
<dbReference type="AlphaFoldDB" id="A0A553N4W8"/>
<feature type="region of interest" description="Disordered" evidence="1">
    <location>
        <begin position="28"/>
        <end position="90"/>
    </location>
</feature>
<name>A0A553N4W8_9TELE</name>
<evidence type="ECO:0000313" key="2">
    <source>
        <dbReference type="EMBL" id="TRY60458.1"/>
    </source>
</evidence>
<gene>
    <name evidence="2" type="ORF">DNTS_028898</name>
</gene>
<keyword evidence="3" id="KW-1185">Reference proteome</keyword>